<comment type="caution">
    <text evidence="2">The sequence shown here is derived from an EMBL/GenBank/DDBJ whole genome shotgun (WGS) entry which is preliminary data.</text>
</comment>
<dbReference type="RefSeq" id="WP_338079122.1">
    <property type="nucleotide sequence ID" value="NZ_BAAALV010000002.1"/>
</dbReference>
<evidence type="ECO:0000313" key="3">
    <source>
        <dbReference type="Proteomes" id="UP001500784"/>
    </source>
</evidence>
<sequence length="276" mass="29948">MGVGGQSSYLLKESWSGLLSGHPRPSVETQIFAVAKVADTGSLPFLGLATDGNSYWVKYLGNAHGIDSLIAERVVEALARKLSAPMRPSMLVEVPPSLLRHPELLSSGIQAGVAHGSLLLGTCQERTVLDSAARDGNAARQPRFIALWELCYGEDGQWLYDRSGEEQVWSFDHGYWITGGEPAPLTPADLEVTVNQKRPWYGSVRGMDPGAFLGVADDLALLSVTDFIDAVASVPVAWGVPDSLLETLAWWLHYRRKHVVTRMRALATEAARAAKA</sequence>
<dbReference type="InterPro" id="IPR046748">
    <property type="entry name" value="HipA_2"/>
</dbReference>
<protein>
    <recommendedName>
        <fullName evidence="1">HipA-like kinase domain-containing protein</fullName>
    </recommendedName>
</protein>
<organism evidence="2 3">
    <name type="scientific">Arthrobacter gandavensis</name>
    <dbReference type="NCBI Taxonomy" id="169960"/>
    <lineage>
        <taxon>Bacteria</taxon>
        <taxon>Bacillati</taxon>
        <taxon>Actinomycetota</taxon>
        <taxon>Actinomycetes</taxon>
        <taxon>Micrococcales</taxon>
        <taxon>Micrococcaceae</taxon>
        <taxon>Arthrobacter</taxon>
    </lineage>
</organism>
<gene>
    <name evidence="2" type="ORF">GCM10009688_10510</name>
</gene>
<feature type="domain" description="HipA-like kinase" evidence="1">
    <location>
        <begin position="37"/>
        <end position="125"/>
    </location>
</feature>
<evidence type="ECO:0000313" key="2">
    <source>
        <dbReference type="EMBL" id="GAA1908294.1"/>
    </source>
</evidence>
<accession>A0ABP5AA30</accession>
<dbReference type="Pfam" id="PF20613">
    <property type="entry name" value="HipA_2"/>
    <property type="match status" value="1"/>
</dbReference>
<reference evidence="3" key="1">
    <citation type="journal article" date="2019" name="Int. J. Syst. Evol. Microbiol.">
        <title>The Global Catalogue of Microorganisms (GCM) 10K type strain sequencing project: providing services to taxonomists for standard genome sequencing and annotation.</title>
        <authorList>
            <consortium name="The Broad Institute Genomics Platform"/>
            <consortium name="The Broad Institute Genome Sequencing Center for Infectious Disease"/>
            <person name="Wu L."/>
            <person name="Ma J."/>
        </authorList>
    </citation>
    <scope>NUCLEOTIDE SEQUENCE [LARGE SCALE GENOMIC DNA]</scope>
    <source>
        <strain evidence="3">JCM 13316</strain>
    </source>
</reference>
<name>A0ABP5AA30_9MICC</name>
<proteinExistence type="predicted"/>
<evidence type="ECO:0000259" key="1">
    <source>
        <dbReference type="Pfam" id="PF20613"/>
    </source>
</evidence>
<keyword evidence="3" id="KW-1185">Reference proteome</keyword>
<dbReference type="Proteomes" id="UP001500784">
    <property type="component" value="Unassembled WGS sequence"/>
</dbReference>
<dbReference type="EMBL" id="BAAALV010000002">
    <property type="protein sequence ID" value="GAA1908294.1"/>
    <property type="molecule type" value="Genomic_DNA"/>
</dbReference>